<evidence type="ECO:0000313" key="3">
    <source>
        <dbReference type="Proteomes" id="UP000026960"/>
    </source>
</evidence>
<accession>A0A0D3GN06</accession>
<dbReference type="Proteomes" id="UP000026960">
    <property type="component" value="Chromosome 7"/>
</dbReference>
<protein>
    <submittedName>
        <fullName evidence="2">Uncharacterized protein</fullName>
    </submittedName>
</protein>
<reference evidence="2" key="1">
    <citation type="journal article" date="2009" name="Rice">
        <title>De Novo Next Generation Sequencing of Plant Genomes.</title>
        <authorList>
            <person name="Rounsley S."/>
            <person name="Marri P.R."/>
            <person name="Yu Y."/>
            <person name="He R."/>
            <person name="Sisneros N."/>
            <person name="Goicoechea J.L."/>
            <person name="Lee S.J."/>
            <person name="Angelova A."/>
            <person name="Kudrna D."/>
            <person name="Luo M."/>
            <person name="Affourtit J."/>
            <person name="Desany B."/>
            <person name="Knight J."/>
            <person name="Niazi F."/>
            <person name="Egholm M."/>
            <person name="Wing R.A."/>
        </authorList>
    </citation>
    <scope>NUCLEOTIDE SEQUENCE [LARGE SCALE GENOMIC DNA]</scope>
    <source>
        <strain evidence="2">cv. IRGC 105608</strain>
    </source>
</reference>
<dbReference type="HOGENOM" id="CLU_2629178_0_0_1"/>
<organism evidence="2">
    <name type="scientific">Oryza barthii</name>
    <dbReference type="NCBI Taxonomy" id="65489"/>
    <lineage>
        <taxon>Eukaryota</taxon>
        <taxon>Viridiplantae</taxon>
        <taxon>Streptophyta</taxon>
        <taxon>Embryophyta</taxon>
        <taxon>Tracheophyta</taxon>
        <taxon>Spermatophyta</taxon>
        <taxon>Magnoliopsida</taxon>
        <taxon>Liliopsida</taxon>
        <taxon>Poales</taxon>
        <taxon>Poaceae</taxon>
        <taxon>BOP clade</taxon>
        <taxon>Oryzoideae</taxon>
        <taxon>Oryzeae</taxon>
        <taxon>Oryzinae</taxon>
        <taxon>Oryza</taxon>
    </lineage>
</organism>
<dbReference type="EnsemblPlants" id="OBART07G05230.1">
    <property type="protein sequence ID" value="OBART07G05230.1"/>
    <property type="gene ID" value="OBART07G05230"/>
</dbReference>
<evidence type="ECO:0000313" key="2">
    <source>
        <dbReference type="EnsemblPlants" id="OBART07G05230.1"/>
    </source>
</evidence>
<dbReference type="Gramene" id="OBART07G05230.1">
    <property type="protein sequence ID" value="OBART07G05230.1"/>
    <property type="gene ID" value="OBART07G05230"/>
</dbReference>
<name>A0A0D3GN06_9ORYZ</name>
<feature type="chain" id="PRO_5002276390" evidence="1">
    <location>
        <begin position="26"/>
        <end position="86"/>
    </location>
</feature>
<sequence length="86" mass="9185">MASRTLTSCPLCRVTLSARTLAVLAAACAQRCSRNRRGRRCQCKAVGAASTRSGAIPSAPCRGRQSQCPRQWLLLGLLLSPCLRLG</sequence>
<evidence type="ECO:0000256" key="1">
    <source>
        <dbReference type="SAM" id="SignalP"/>
    </source>
</evidence>
<dbReference type="AlphaFoldDB" id="A0A0D3GN06"/>
<reference evidence="2" key="2">
    <citation type="submission" date="2015-03" db="UniProtKB">
        <authorList>
            <consortium name="EnsemblPlants"/>
        </authorList>
    </citation>
    <scope>IDENTIFICATION</scope>
</reference>
<proteinExistence type="predicted"/>
<keyword evidence="1" id="KW-0732">Signal</keyword>
<dbReference type="PaxDb" id="65489-OBART07G05230.1"/>
<keyword evidence="3" id="KW-1185">Reference proteome</keyword>
<feature type="signal peptide" evidence="1">
    <location>
        <begin position="1"/>
        <end position="25"/>
    </location>
</feature>